<feature type="domain" description="Phosphoadenosine phosphosulphate reductase" evidence="1">
    <location>
        <begin position="43"/>
        <end position="205"/>
    </location>
</feature>
<gene>
    <name evidence="2" type="ORF">LCGC14_1207920</name>
</gene>
<reference evidence="2" key="1">
    <citation type="journal article" date="2015" name="Nature">
        <title>Complex archaea that bridge the gap between prokaryotes and eukaryotes.</title>
        <authorList>
            <person name="Spang A."/>
            <person name="Saw J.H."/>
            <person name="Jorgensen S.L."/>
            <person name="Zaremba-Niedzwiedzka K."/>
            <person name="Martijn J."/>
            <person name="Lind A.E."/>
            <person name="van Eijk R."/>
            <person name="Schleper C."/>
            <person name="Guy L."/>
            <person name="Ettema T.J."/>
        </authorList>
    </citation>
    <scope>NUCLEOTIDE SEQUENCE</scope>
</reference>
<evidence type="ECO:0000259" key="1">
    <source>
        <dbReference type="Pfam" id="PF01507"/>
    </source>
</evidence>
<dbReference type="EMBL" id="LAZR01006259">
    <property type="protein sequence ID" value="KKM93493.1"/>
    <property type="molecule type" value="Genomic_DNA"/>
</dbReference>
<evidence type="ECO:0000313" key="2">
    <source>
        <dbReference type="EMBL" id="KKM93493.1"/>
    </source>
</evidence>
<dbReference type="AlphaFoldDB" id="A0A0F9LJE1"/>
<name>A0A0F9LJE1_9ZZZZ</name>
<dbReference type="Gene3D" id="3.40.50.620">
    <property type="entry name" value="HUPs"/>
    <property type="match status" value="1"/>
</dbReference>
<dbReference type="InterPro" id="IPR002500">
    <property type="entry name" value="PAPS_reduct_dom"/>
</dbReference>
<dbReference type="PANTHER" id="PTHR43196">
    <property type="entry name" value="SULFATE ADENYLYLTRANSFERASE SUBUNIT 2"/>
    <property type="match status" value="1"/>
</dbReference>
<dbReference type="PANTHER" id="PTHR43196:SF2">
    <property type="entry name" value="PHOSPHOADENOSINE PHOSPHOSULFATE REDUCTASE"/>
    <property type="match status" value="1"/>
</dbReference>
<organism evidence="2">
    <name type="scientific">marine sediment metagenome</name>
    <dbReference type="NCBI Taxonomy" id="412755"/>
    <lineage>
        <taxon>unclassified sequences</taxon>
        <taxon>metagenomes</taxon>
        <taxon>ecological metagenomes</taxon>
    </lineage>
</organism>
<dbReference type="Pfam" id="PF01507">
    <property type="entry name" value="PAPS_reduct"/>
    <property type="match status" value="1"/>
</dbReference>
<dbReference type="GO" id="GO:0003824">
    <property type="term" value="F:catalytic activity"/>
    <property type="evidence" value="ECO:0007669"/>
    <property type="project" value="InterPro"/>
</dbReference>
<proteinExistence type="predicted"/>
<dbReference type="SUPFAM" id="SSF52402">
    <property type="entry name" value="Adenine nucleotide alpha hydrolases-like"/>
    <property type="match status" value="1"/>
</dbReference>
<sequence>MLVMTEKKTLFPDYFKDELESKAEAAMQFLEQEQPLQGEQPYWVGFSGGKDSVVLKDIVERSGVRAEYNYSLTTIDPPELVKFNREVHPDVIWNRPKHPFFHEMSRRGLPMRPHGRWCCQEYKESGPTNTSKCRTVVLGIRNVESPKRQQRQPKEQCFKVKTKTMINPILEWRTDEIWAYIKSRNLKYCELYDQGFERLGCVGCPFASQKNRDREFARWPKFRAVYKIFINRLWEKNKDKPWAKVFNNGNDLAEAWITKINPFPPKVLTELFEQYVN</sequence>
<dbReference type="InterPro" id="IPR014729">
    <property type="entry name" value="Rossmann-like_a/b/a_fold"/>
</dbReference>
<dbReference type="InterPro" id="IPR050128">
    <property type="entry name" value="Sulfate_adenylyltrnsfr_sub2"/>
</dbReference>
<comment type="caution">
    <text evidence="2">The sequence shown here is derived from an EMBL/GenBank/DDBJ whole genome shotgun (WGS) entry which is preliminary data.</text>
</comment>
<protein>
    <recommendedName>
        <fullName evidence="1">Phosphoadenosine phosphosulphate reductase domain-containing protein</fullName>
    </recommendedName>
</protein>
<accession>A0A0F9LJE1</accession>